<feature type="domain" description="Reverse transcriptase" evidence="1">
    <location>
        <begin position="1"/>
        <end position="107"/>
    </location>
</feature>
<proteinExistence type="predicted"/>
<dbReference type="OMA" id="PANYHTE"/>
<evidence type="ECO:0000313" key="3">
    <source>
        <dbReference type="Proteomes" id="UP000008744"/>
    </source>
</evidence>
<accession>B4G2R5</accession>
<protein>
    <submittedName>
        <fullName evidence="2">GL23954</fullName>
    </submittedName>
</protein>
<keyword evidence="3" id="KW-1185">Reference proteome</keyword>
<dbReference type="InterPro" id="IPR000477">
    <property type="entry name" value="RT_dom"/>
</dbReference>
<dbReference type="Proteomes" id="UP000008744">
    <property type="component" value="Unassembled WGS sequence"/>
</dbReference>
<evidence type="ECO:0000259" key="1">
    <source>
        <dbReference type="PROSITE" id="PS50878"/>
    </source>
</evidence>
<dbReference type="STRING" id="7234.B4G2R5"/>
<reference evidence="2 3" key="1">
    <citation type="journal article" date="2007" name="Nature">
        <title>Evolution of genes and genomes on the Drosophila phylogeny.</title>
        <authorList>
            <consortium name="Drosophila 12 Genomes Consortium"/>
            <person name="Clark A.G."/>
            <person name="Eisen M.B."/>
            <person name="Smith D.R."/>
            <person name="Bergman C.M."/>
            <person name="Oliver B."/>
            <person name="Markow T.A."/>
            <person name="Kaufman T.C."/>
            <person name="Kellis M."/>
            <person name="Gelbart W."/>
            <person name="Iyer V.N."/>
            <person name="Pollard D.A."/>
            <person name="Sackton T.B."/>
            <person name="Larracuente A.M."/>
            <person name="Singh N.D."/>
            <person name="Abad J.P."/>
            <person name="Abt D.N."/>
            <person name="Adryan B."/>
            <person name="Aguade M."/>
            <person name="Akashi H."/>
            <person name="Anderson W.W."/>
            <person name="Aquadro C.F."/>
            <person name="Ardell D.H."/>
            <person name="Arguello R."/>
            <person name="Artieri C.G."/>
            <person name="Barbash D.A."/>
            <person name="Barker D."/>
            <person name="Barsanti P."/>
            <person name="Batterham P."/>
            <person name="Batzoglou S."/>
            <person name="Begun D."/>
            <person name="Bhutkar A."/>
            <person name="Blanco E."/>
            <person name="Bosak S.A."/>
            <person name="Bradley R.K."/>
            <person name="Brand A.D."/>
            <person name="Brent M.R."/>
            <person name="Brooks A.N."/>
            <person name="Brown R.H."/>
            <person name="Butlin R.K."/>
            <person name="Caggese C."/>
            <person name="Calvi B.R."/>
            <person name="Bernardo de Carvalho A."/>
            <person name="Caspi A."/>
            <person name="Castrezana S."/>
            <person name="Celniker S.E."/>
            <person name="Chang J.L."/>
            <person name="Chapple C."/>
            <person name="Chatterji S."/>
            <person name="Chinwalla A."/>
            <person name="Civetta A."/>
            <person name="Clifton S.W."/>
            <person name="Comeron J.M."/>
            <person name="Costello J.C."/>
            <person name="Coyne J.A."/>
            <person name="Daub J."/>
            <person name="David R.G."/>
            <person name="Delcher A.L."/>
            <person name="Delehaunty K."/>
            <person name="Do C.B."/>
            <person name="Ebling H."/>
            <person name="Edwards K."/>
            <person name="Eickbush T."/>
            <person name="Evans J.D."/>
            <person name="Filipski A."/>
            <person name="Findeiss S."/>
            <person name="Freyhult E."/>
            <person name="Fulton L."/>
            <person name="Fulton R."/>
            <person name="Garcia A.C."/>
            <person name="Gardiner A."/>
            <person name="Garfield D.A."/>
            <person name="Garvin B.E."/>
            <person name="Gibson G."/>
            <person name="Gilbert D."/>
            <person name="Gnerre S."/>
            <person name="Godfrey J."/>
            <person name="Good R."/>
            <person name="Gotea V."/>
            <person name="Gravely B."/>
            <person name="Greenberg A.J."/>
            <person name="Griffiths-Jones S."/>
            <person name="Gross S."/>
            <person name="Guigo R."/>
            <person name="Gustafson E.A."/>
            <person name="Haerty W."/>
            <person name="Hahn M.W."/>
            <person name="Halligan D.L."/>
            <person name="Halpern A.L."/>
            <person name="Halter G.M."/>
            <person name="Han M.V."/>
            <person name="Heger A."/>
            <person name="Hillier L."/>
            <person name="Hinrichs A.S."/>
            <person name="Holmes I."/>
            <person name="Hoskins R.A."/>
            <person name="Hubisz M.J."/>
            <person name="Hultmark D."/>
            <person name="Huntley M.A."/>
            <person name="Jaffe D.B."/>
            <person name="Jagadeeshan S."/>
            <person name="Jeck W.R."/>
            <person name="Johnson J."/>
            <person name="Jones C.D."/>
            <person name="Jordan W.C."/>
            <person name="Karpen G.H."/>
            <person name="Kataoka E."/>
            <person name="Keightley P.D."/>
            <person name="Kheradpour P."/>
            <person name="Kirkness E.F."/>
            <person name="Koerich L.B."/>
            <person name="Kristiansen K."/>
            <person name="Kudrna D."/>
            <person name="Kulathinal R.J."/>
            <person name="Kumar S."/>
            <person name="Kwok R."/>
            <person name="Lander E."/>
            <person name="Langley C.H."/>
            <person name="Lapoint R."/>
            <person name="Lazzaro B.P."/>
            <person name="Lee S.J."/>
            <person name="Levesque L."/>
            <person name="Li R."/>
            <person name="Lin C.F."/>
            <person name="Lin M.F."/>
            <person name="Lindblad-Toh K."/>
            <person name="Llopart A."/>
            <person name="Long M."/>
            <person name="Low L."/>
            <person name="Lozovsky E."/>
            <person name="Lu J."/>
            <person name="Luo M."/>
            <person name="Machado C.A."/>
            <person name="Makalowski W."/>
            <person name="Marzo M."/>
            <person name="Matsuda M."/>
            <person name="Matzkin L."/>
            <person name="McAllister B."/>
            <person name="McBride C.S."/>
            <person name="McKernan B."/>
            <person name="McKernan K."/>
            <person name="Mendez-Lago M."/>
            <person name="Minx P."/>
            <person name="Mollenhauer M.U."/>
            <person name="Montooth K."/>
            <person name="Mount S.M."/>
            <person name="Mu X."/>
            <person name="Myers E."/>
            <person name="Negre B."/>
            <person name="Newfeld S."/>
            <person name="Nielsen R."/>
            <person name="Noor M.A."/>
            <person name="O'Grady P."/>
            <person name="Pachter L."/>
            <person name="Papaceit M."/>
            <person name="Parisi M.J."/>
            <person name="Parisi M."/>
            <person name="Parts L."/>
            <person name="Pedersen J.S."/>
            <person name="Pesole G."/>
            <person name="Phillippy A.M."/>
            <person name="Ponting C.P."/>
            <person name="Pop M."/>
            <person name="Porcelli D."/>
            <person name="Powell J.R."/>
            <person name="Prohaska S."/>
            <person name="Pruitt K."/>
            <person name="Puig M."/>
            <person name="Quesneville H."/>
            <person name="Ram K.R."/>
            <person name="Rand D."/>
            <person name="Rasmussen M.D."/>
            <person name="Reed L.K."/>
            <person name="Reenan R."/>
            <person name="Reily A."/>
            <person name="Remington K.A."/>
            <person name="Rieger T.T."/>
            <person name="Ritchie M.G."/>
            <person name="Robin C."/>
            <person name="Rogers Y.H."/>
            <person name="Rohde C."/>
            <person name="Rozas J."/>
            <person name="Rubenfield M.J."/>
            <person name="Ruiz A."/>
            <person name="Russo S."/>
            <person name="Salzberg S.L."/>
            <person name="Sanchez-Gracia A."/>
            <person name="Saranga D.J."/>
            <person name="Sato H."/>
            <person name="Schaeffer S.W."/>
            <person name="Schatz M.C."/>
            <person name="Schlenke T."/>
            <person name="Schwartz R."/>
            <person name="Segarra C."/>
            <person name="Singh R.S."/>
            <person name="Sirot L."/>
            <person name="Sirota M."/>
            <person name="Sisneros N.B."/>
            <person name="Smith C.D."/>
            <person name="Smith T.F."/>
            <person name="Spieth J."/>
            <person name="Stage D.E."/>
            <person name="Stark A."/>
            <person name="Stephan W."/>
            <person name="Strausberg R.L."/>
            <person name="Strempel S."/>
            <person name="Sturgill D."/>
            <person name="Sutton G."/>
            <person name="Sutton G.G."/>
            <person name="Tao W."/>
            <person name="Teichmann S."/>
            <person name="Tobari Y.N."/>
            <person name="Tomimura Y."/>
            <person name="Tsolas J.M."/>
            <person name="Valente V.L."/>
            <person name="Venter E."/>
            <person name="Venter J.C."/>
            <person name="Vicario S."/>
            <person name="Vieira F.G."/>
            <person name="Vilella A.J."/>
            <person name="Villasante A."/>
            <person name="Walenz B."/>
            <person name="Wang J."/>
            <person name="Wasserman M."/>
            <person name="Watts T."/>
            <person name="Wilson D."/>
            <person name="Wilson R.K."/>
            <person name="Wing R.A."/>
            <person name="Wolfner M.F."/>
            <person name="Wong A."/>
            <person name="Wong G.K."/>
            <person name="Wu C.I."/>
            <person name="Wu G."/>
            <person name="Yamamoto D."/>
            <person name="Yang H.P."/>
            <person name="Yang S.P."/>
            <person name="Yorke J.A."/>
            <person name="Yoshida K."/>
            <person name="Zdobnov E."/>
            <person name="Zhang P."/>
            <person name="Zhang Y."/>
            <person name="Zimin A.V."/>
            <person name="Baldwin J."/>
            <person name="Abdouelleil A."/>
            <person name="Abdulkadir J."/>
            <person name="Abebe A."/>
            <person name="Abera B."/>
            <person name="Abreu J."/>
            <person name="Acer S.C."/>
            <person name="Aftuck L."/>
            <person name="Alexander A."/>
            <person name="An P."/>
            <person name="Anderson E."/>
            <person name="Anderson S."/>
            <person name="Arachi H."/>
            <person name="Azer M."/>
            <person name="Bachantsang P."/>
            <person name="Barry A."/>
            <person name="Bayul T."/>
            <person name="Berlin A."/>
            <person name="Bessette D."/>
            <person name="Bloom T."/>
            <person name="Blye J."/>
            <person name="Boguslavskiy L."/>
            <person name="Bonnet C."/>
            <person name="Boukhgalter B."/>
            <person name="Bourzgui I."/>
            <person name="Brown A."/>
            <person name="Cahill P."/>
            <person name="Channer S."/>
            <person name="Cheshatsang Y."/>
            <person name="Chuda L."/>
            <person name="Citroen M."/>
            <person name="Collymore A."/>
            <person name="Cooke P."/>
            <person name="Costello M."/>
            <person name="D'Aco K."/>
            <person name="Daza R."/>
            <person name="De Haan G."/>
            <person name="DeGray S."/>
            <person name="DeMaso C."/>
            <person name="Dhargay N."/>
            <person name="Dooley K."/>
            <person name="Dooley E."/>
            <person name="Doricent M."/>
            <person name="Dorje P."/>
            <person name="Dorjee K."/>
            <person name="Dupes A."/>
            <person name="Elong R."/>
            <person name="Falk J."/>
            <person name="Farina A."/>
            <person name="Faro S."/>
            <person name="Ferguson D."/>
            <person name="Fisher S."/>
            <person name="Foley C.D."/>
            <person name="Franke A."/>
            <person name="Friedrich D."/>
            <person name="Gadbois L."/>
            <person name="Gearin G."/>
            <person name="Gearin C.R."/>
            <person name="Giannoukos G."/>
            <person name="Goode T."/>
            <person name="Graham J."/>
            <person name="Grandbois E."/>
            <person name="Grewal S."/>
            <person name="Gyaltsen K."/>
            <person name="Hafez N."/>
            <person name="Hagos B."/>
            <person name="Hall J."/>
            <person name="Henson C."/>
            <person name="Hollinger A."/>
            <person name="Honan T."/>
            <person name="Huard M.D."/>
            <person name="Hughes L."/>
            <person name="Hurhula B."/>
            <person name="Husby M.E."/>
            <person name="Kamat A."/>
            <person name="Kanga B."/>
            <person name="Kashin S."/>
            <person name="Khazanovich D."/>
            <person name="Kisner P."/>
            <person name="Lance K."/>
            <person name="Lara M."/>
            <person name="Lee W."/>
            <person name="Lennon N."/>
            <person name="Letendre F."/>
            <person name="LeVine R."/>
            <person name="Lipovsky A."/>
            <person name="Liu X."/>
            <person name="Liu J."/>
            <person name="Liu S."/>
            <person name="Lokyitsang T."/>
            <person name="Lokyitsang Y."/>
            <person name="Lubonja R."/>
            <person name="Lui A."/>
            <person name="MacDonald P."/>
            <person name="Magnisalis V."/>
            <person name="Maru K."/>
            <person name="Matthews C."/>
            <person name="McCusker W."/>
            <person name="McDonough S."/>
            <person name="Mehta T."/>
            <person name="Meldrim J."/>
            <person name="Meneus L."/>
            <person name="Mihai O."/>
            <person name="Mihalev A."/>
            <person name="Mihova T."/>
            <person name="Mittelman R."/>
            <person name="Mlenga V."/>
            <person name="Montmayeur A."/>
            <person name="Mulrain L."/>
            <person name="Navidi A."/>
            <person name="Naylor J."/>
            <person name="Negash T."/>
            <person name="Nguyen T."/>
            <person name="Nguyen N."/>
            <person name="Nicol R."/>
            <person name="Norbu C."/>
            <person name="Norbu N."/>
            <person name="Novod N."/>
            <person name="O'Neill B."/>
            <person name="Osman S."/>
            <person name="Markiewicz E."/>
            <person name="Oyono O.L."/>
            <person name="Patti C."/>
            <person name="Phunkhang P."/>
            <person name="Pierre F."/>
            <person name="Priest M."/>
            <person name="Raghuraman S."/>
            <person name="Rege F."/>
            <person name="Reyes R."/>
            <person name="Rise C."/>
            <person name="Rogov P."/>
            <person name="Ross K."/>
            <person name="Ryan E."/>
            <person name="Settipalli S."/>
            <person name="Shea T."/>
            <person name="Sherpa N."/>
            <person name="Shi L."/>
            <person name="Shih D."/>
            <person name="Sparrow T."/>
            <person name="Spaulding J."/>
            <person name="Stalker J."/>
            <person name="Stange-Thomann N."/>
            <person name="Stavropoulos S."/>
            <person name="Stone C."/>
            <person name="Strader C."/>
            <person name="Tesfaye S."/>
            <person name="Thomson T."/>
            <person name="Thoulutsang Y."/>
            <person name="Thoulutsang D."/>
            <person name="Topham K."/>
            <person name="Topping I."/>
            <person name="Tsamla T."/>
            <person name="Vassiliev H."/>
            <person name="Vo A."/>
            <person name="Wangchuk T."/>
            <person name="Wangdi T."/>
            <person name="Weiand M."/>
            <person name="Wilkinson J."/>
            <person name="Wilson A."/>
            <person name="Yadav S."/>
            <person name="Young G."/>
            <person name="Yu Q."/>
            <person name="Zembek L."/>
            <person name="Zhong D."/>
            <person name="Zimmer A."/>
            <person name="Zwirko Z."/>
            <person name="Jaffe D.B."/>
            <person name="Alvarez P."/>
            <person name="Brockman W."/>
            <person name="Butler J."/>
            <person name="Chin C."/>
            <person name="Gnerre S."/>
            <person name="Grabherr M."/>
            <person name="Kleber M."/>
            <person name="Mauceli E."/>
            <person name="MacCallum I."/>
        </authorList>
    </citation>
    <scope>NUCLEOTIDE SEQUENCE [LARGE SCALE GENOMIC DNA]</scope>
    <source>
        <strain evidence="3">MSH-3 / Tucson 14011-0111.49</strain>
    </source>
</reference>
<gene>
    <name evidence="2" type="primary">Dper\GL23954</name>
    <name evidence="2" type="ORF">Dper_GL23954</name>
</gene>
<evidence type="ECO:0000313" key="2">
    <source>
        <dbReference type="EMBL" id="EDW24110.1"/>
    </source>
</evidence>
<sequence>MPDYQVPTGSTTQIKALIYADDILLLASSGSMAIAERELNGYLNILCHYFTKWHLKLNASKCTSSILKGPRLGYLYRNARRFQPSLFIYDRLAIKYEKQFKYLGVVYDEKLNFKINTANARRKACAMIHKIQHIYKPISSNQGNISHITRICALAYKKLIQPVLMYGYVAWMNIKTIEMEELRRFERKILRKSIGTQSRDALTGHYIPNKRLYKLTKTTRIDRLMFQILEKLVERDNTIQTEIPANYHTEFLTAHHLTHLMEMGIIYDEDENLIFHHRRHRSLSHADGLVFNTSQ</sequence>
<dbReference type="HOGENOM" id="CLU_944197_0_0_1"/>
<organism evidence="3">
    <name type="scientific">Drosophila persimilis</name>
    <name type="common">Fruit fly</name>
    <dbReference type="NCBI Taxonomy" id="7234"/>
    <lineage>
        <taxon>Eukaryota</taxon>
        <taxon>Metazoa</taxon>
        <taxon>Ecdysozoa</taxon>
        <taxon>Arthropoda</taxon>
        <taxon>Hexapoda</taxon>
        <taxon>Insecta</taxon>
        <taxon>Pterygota</taxon>
        <taxon>Neoptera</taxon>
        <taxon>Endopterygota</taxon>
        <taxon>Diptera</taxon>
        <taxon>Brachycera</taxon>
        <taxon>Muscomorpha</taxon>
        <taxon>Ephydroidea</taxon>
        <taxon>Drosophilidae</taxon>
        <taxon>Drosophila</taxon>
        <taxon>Sophophora</taxon>
    </lineage>
</organism>
<dbReference type="PROSITE" id="PS50878">
    <property type="entry name" value="RT_POL"/>
    <property type="match status" value="1"/>
</dbReference>
<dbReference type="AlphaFoldDB" id="B4G2R5"/>
<dbReference type="EMBL" id="CH479179">
    <property type="protein sequence ID" value="EDW24110.1"/>
    <property type="molecule type" value="Genomic_DNA"/>
</dbReference>
<name>B4G2R5_DROPE</name>